<dbReference type="OrthoDB" id="5817051at2759"/>
<dbReference type="PANTHER" id="PTHR21538">
    <property type="entry name" value="ANILLIN/RHOTEKIN RTKN"/>
    <property type="match status" value="1"/>
</dbReference>
<accession>A0A183ES33</accession>
<name>A0A183ES33_9BILA</name>
<evidence type="ECO:0000313" key="4">
    <source>
        <dbReference type="WBParaSite" id="GPUH_0002380401-mRNA-1"/>
    </source>
</evidence>
<dbReference type="Proteomes" id="UP000271098">
    <property type="component" value="Unassembled WGS sequence"/>
</dbReference>
<protein>
    <submittedName>
        <fullName evidence="4">Anillin domain-containing protein</fullName>
    </submittedName>
</protein>
<evidence type="ECO:0000313" key="2">
    <source>
        <dbReference type="EMBL" id="VDN41942.1"/>
    </source>
</evidence>
<dbReference type="GO" id="GO:0000281">
    <property type="term" value="P:mitotic cytokinesis"/>
    <property type="evidence" value="ECO:0007669"/>
    <property type="project" value="TreeGrafter"/>
</dbReference>
<dbReference type="AlphaFoldDB" id="A0A183ES33"/>
<dbReference type="PANTHER" id="PTHR21538:SF24">
    <property type="entry name" value="PH DOMAIN-CONTAINING PROTEIN"/>
    <property type="match status" value="1"/>
</dbReference>
<gene>
    <name evidence="2" type="ORF">GPUH_LOCUS23774</name>
</gene>
<feature type="domain" description="Anillin homology" evidence="1">
    <location>
        <begin position="1"/>
        <end position="122"/>
    </location>
</feature>
<dbReference type="GO" id="GO:0005826">
    <property type="term" value="C:actomyosin contractile ring"/>
    <property type="evidence" value="ECO:0007669"/>
    <property type="project" value="TreeGrafter"/>
</dbReference>
<dbReference type="GO" id="GO:0000915">
    <property type="term" value="P:actomyosin contractile ring assembly"/>
    <property type="evidence" value="ECO:0007669"/>
    <property type="project" value="TreeGrafter"/>
</dbReference>
<keyword evidence="3" id="KW-1185">Reference proteome</keyword>
<reference evidence="2 3" key="2">
    <citation type="submission" date="2018-11" db="EMBL/GenBank/DDBJ databases">
        <authorList>
            <consortium name="Pathogen Informatics"/>
        </authorList>
    </citation>
    <scope>NUCLEOTIDE SEQUENCE [LARGE SCALE GENOMIC DNA]</scope>
</reference>
<sequence length="317" mass="35697">MFVVLQATSNVIDSGVVSAVDRSCTDVVFTDSFIFENQPVDFEIEIQLYSARTDGGDMNQSFKQKLTRSLGRRLGAAYKSGWLGEDALALDRTATHSDAPPDGMNNVCFHLLGRTKLTLSDARPRTGIYDLHLSPNAANYGPPLYGHIRCRIVAQPNSVAIPLSDGILTIKPVGEDRLYQNMRCRLQVINALRIQRNPLISLIATIYFMSNDKPIVILALQAGVLRCVATHWTQAQEQALLHIYINKVGKCIANFYKMTHRCAYLTIFWNCLRKDSVSCRRVLLQESKLLTCMHRRSIIVTSDRYLAGTKRDKQYIL</sequence>
<dbReference type="WBParaSite" id="GPUH_0002380401-mRNA-1">
    <property type="protein sequence ID" value="GPUH_0002380401-mRNA-1"/>
    <property type="gene ID" value="GPUH_0002380401"/>
</dbReference>
<dbReference type="InterPro" id="IPR051364">
    <property type="entry name" value="Cytokinesis/Rho-signaling"/>
</dbReference>
<dbReference type="InterPro" id="IPR012966">
    <property type="entry name" value="AHD"/>
</dbReference>
<dbReference type="Pfam" id="PF08174">
    <property type="entry name" value="Anillin"/>
    <property type="match status" value="1"/>
</dbReference>
<proteinExistence type="predicted"/>
<dbReference type="EMBL" id="UYRT01098922">
    <property type="protein sequence ID" value="VDN41942.1"/>
    <property type="molecule type" value="Genomic_DNA"/>
</dbReference>
<evidence type="ECO:0000313" key="3">
    <source>
        <dbReference type="Proteomes" id="UP000271098"/>
    </source>
</evidence>
<evidence type="ECO:0000259" key="1">
    <source>
        <dbReference type="Pfam" id="PF08174"/>
    </source>
</evidence>
<dbReference type="GO" id="GO:0031106">
    <property type="term" value="P:septin ring organization"/>
    <property type="evidence" value="ECO:0007669"/>
    <property type="project" value="TreeGrafter"/>
</dbReference>
<reference evidence="4" key="1">
    <citation type="submission" date="2016-06" db="UniProtKB">
        <authorList>
            <consortium name="WormBaseParasite"/>
        </authorList>
    </citation>
    <scope>IDENTIFICATION</scope>
</reference>
<organism evidence="4">
    <name type="scientific">Gongylonema pulchrum</name>
    <dbReference type="NCBI Taxonomy" id="637853"/>
    <lineage>
        <taxon>Eukaryota</taxon>
        <taxon>Metazoa</taxon>
        <taxon>Ecdysozoa</taxon>
        <taxon>Nematoda</taxon>
        <taxon>Chromadorea</taxon>
        <taxon>Rhabditida</taxon>
        <taxon>Spirurina</taxon>
        <taxon>Spiruromorpha</taxon>
        <taxon>Spiruroidea</taxon>
        <taxon>Gongylonematidae</taxon>
        <taxon>Gongylonema</taxon>
    </lineage>
</organism>